<dbReference type="EMBL" id="PKSL01000247">
    <property type="protein sequence ID" value="POV97816.1"/>
    <property type="molecule type" value="Genomic_DNA"/>
</dbReference>
<protein>
    <submittedName>
        <fullName evidence="2">Uncharacterized protein</fullName>
    </submittedName>
</protein>
<evidence type="ECO:0000313" key="2">
    <source>
        <dbReference type="EMBL" id="POV97816.1"/>
    </source>
</evidence>
<organism evidence="2 3">
    <name type="scientific">Puccinia striiformis</name>
    <dbReference type="NCBI Taxonomy" id="27350"/>
    <lineage>
        <taxon>Eukaryota</taxon>
        <taxon>Fungi</taxon>
        <taxon>Dikarya</taxon>
        <taxon>Basidiomycota</taxon>
        <taxon>Pucciniomycotina</taxon>
        <taxon>Pucciniomycetes</taxon>
        <taxon>Pucciniales</taxon>
        <taxon>Pucciniaceae</taxon>
        <taxon>Puccinia</taxon>
    </lineage>
</organism>
<dbReference type="AlphaFoldDB" id="A0A2S4UKR3"/>
<name>A0A2S4UKR3_9BASI</name>
<dbReference type="VEuPathDB" id="FungiDB:PSHT_08843"/>
<keyword evidence="3" id="KW-1185">Reference proteome</keyword>
<feature type="compositionally biased region" description="Low complexity" evidence="1">
    <location>
        <begin position="65"/>
        <end position="76"/>
    </location>
</feature>
<evidence type="ECO:0000256" key="1">
    <source>
        <dbReference type="SAM" id="MobiDB-lite"/>
    </source>
</evidence>
<evidence type="ECO:0000313" key="3">
    <source>
        <dbReference type="Proteomes" id="UP000239156"/>
    </source>
</evidence>
<sequence length="162" mass="17754">MATDVLQSSDRSQTRLGTIMASKIMRLATQAGLMGPTGASSMMGPISNTTQSPSSCAVNQDERTSISSTTSLTSTRLARKSSGENPDVNHQGNSTHEVEMVLTAEPLITPIPRFPSGTPKTRMMTATNTIQYHRSTLLKTSSQHLQLTTCKRMNMRTRPWRR</sequence>
<dbReference type="VEuPathDB" id="FungiDB:PSTT_14826"/>
<comment type="caution">
    <text evidence="2">The sequence shown here is derived from an EMBL/GenBank/DDBJ whole genome shotgun (WGS) entry which is preliminary data.</text>
</comment>
<gene>
    <name evidence="2" type="ORF">PSTT_14826</name>
</gene>
<proteinExistence type="predicted"/>
<feature type="compositionally biased region" description="Polar residues" evidence="1">
    <location>
        <begin position="48"/>
        <end position="58"/>
    </location>
</feature>
<reference evidence="2" key="1">
    <citation type="submission" date="2017-12" db="EMBL/GenBank/DDBJ databases">
        <title>Gene loss provides genomic basis for host adaptation in cereal stripe rust fungi.</title>
        <authorList>
            <person name="Xia C."/>
        </authorList>
    </citation>
    <scope>NUCLEOTIDE SEQUENCE [LARGE SCALE GENOMIC DNA]</scope>
    <source>
        <strain evidence="2">93-210</strain>
    </source>
</reference>
<feature type="region of interest" description="Disordered" evidence="1">
    <location>
        <begin position="48"/>
        <end position="94"/>
    </location>
</feature>
<accession>A0A2S4UKR3</accession>
<dbReference type="Proteomes" id="UP000239156">
    <property type="component" value="Unassembled WGS sequence"/>
</dbReference>